<dbReference type="AlphaFoldDB" id="A0A4R5LVL2"/>
<dbReference type="InterPro" id="IPR036388">
    <property type="entry name" value="WH-like_DNA-bd_sf"/>
</dbReference>
<name>A0A4R5LVL2_9GAMM</name>
<keyword evidence="3" id="KW-0804">Transcription</keyword>
<dbReference type="GO" id="GO:0003677">
    <property type="term" value="F:DNA binding"/>
    <property type="evidence" value="ECO:0007669"/>
    <property type="project" value="UniProtKB-KW"/>
</dbReference>
<gene>
    <name evidence="5" type="ORF">E2F43_03965</name>
</gene>
<evidence type="ECO:0000256" key="3">
    <source>
        <dbReference type="ARBA" id="ARBA00023163"/>
    </source>
</evidence>
<dbReference type="Proteomes" id="UP000295554">
    <property type="component" value="Unassembled WGS sequence"/>
</dbReference>
<feature type="domain" description="HTH hxlR-type" evidence="4">
    <location>
        <begin position="10"/>
        <end position="107"/>
    </location>
</feature>
<dbReference type="PANTHER" id="PTHR33204:SF18">
    <property type="entry name" value="TRANSCRIPTIONAL REGULATORY PROTEIN"/>
    <property type="match status" value="1"/>
</dbReference>
<accession>A0A4R5LVL2</accession>
<protein>
    <submittedName>
        <fullName evidence="5">Transcriptional regulator</fullName>
    </submittedName>
</protein>
<dbReference type="InterPro" id="IPR036390">
    <property type="entry name" value="WH_DNA-bd_sf"/>
</dbReference>
<keyword evidence="6" id="KW-1185">Reference proteome</keyword>
<keyword evidence="2" id="KW-0238">DNA-binding</keyword>
<dbReference type="OrthoDB" id="9807069at2"/>
<dbReference type="InterPro" id="IPR002577">
    <property type="entry name" value="HTH_HxlR"/>
</dbReference>
<dbReference type="EMBL" id="SMSE01000001">
    <property type="protein sequence ID" value="TDG15397.1"/>
    <property type="molecule type" value="Genomic_DNA"/>
</dbReference>
<dbReference type="Gene3D" id="1.10.10.10">
    <property type="entry name" value="Winged helix-like DNA-binding domain superfamily/Winged helix DNA-binding domain"/>
    <property type="match status" value="1"/>
</dbReference>
<keyword evidence="1" id="KW-0805">Transcription regulation</keyword>
<evidence type="ECO:0000313" key="6">
    <source>
        <dbReference type="Proteomes" id="UP000295554"/>
    </source>
</evidence>
<evidence type="ECO:0000256" key="1">
    <source>
        <dbReference type="ARBA" id="ARBA00023015"/>
    </source>
</evidence>
<reference evidence="5 6" key="1">
    <citation type="submission" date="2019-03" db="EMBL/GenBank/DDBJ databases">
        <title>Seongchinamella monodicae gen. nov., sp. nov., a novel member of the Gammaproteobacteria isolated from a tidal mudflat of beach.</title>
        <authorList>
            <person name="Yang H.G."/>
            <person name="Kang J.W."/>
            <person name="Lee S.D."/>
        </authorList>
    </citation>
    <scope>NUCLEOTIDE SEQUENCE [LARGE SCALE GENOMIC DNA]</scope>
    <source>
        <strain evidence="5 6">GH4-78</strain>
    </source>
</reference>
<evidence type="ECO:0000259" key="4">
    <source>
        <dbReference type="PROSITE" id="PS51118"/>
    </source>
</evidence>
<evidence type="ECO:0000313" key="5">
    <source>
        <dbReference type="EMBL" id="TDG15397.1"/>
    </source>
</evidence>
<comment type="caution">
    <text evidence="5">The sequence shown here is derived from an EMBL/GenBank/DDBJ whole genome shotgun (WGS) entry which is preliminary data.</text>
</comment>
<dbReference type="PANTHER" id="PTHR33204">
    <property type="entry name" value="TRANSCRIPTIONAL REGULATOR, MARR FAMILY"/>
    <property type="match status" value="1"/>
</dbReference>
<dbReference type="GO" id="GO:0006355">
    <property type="term" value="P:regulation of DNA-templated transcription"/>
    <property type="evidence" value="ECO:0007669"/>
    <property type="project" value="UniProtKB-ARBA"/>
</dbReference>
<dbReference type="SUPFAM" id="SSF46785">
    <property type="entry name" value="Winged helix' DNA-binding domain"/>
    <property type="match status" value="1"/>
</dbReference>
<evidence type="ECO:0000256" key="2">
    <source>
        <dbReference type="ARBA" id="ARBA00023125"/>
    </source>
</evidence>
<dbReference type="InterPro" id="IPR011991">
    <property type="entry name" value="ArsR-like_HTH"/>
</dbReference>
<dbReference type="SUPFAM" id="SSF55718">
    <property type="entry name" value="SCP-like"/>
    <property type="match status" value="1"/>
</dbReference>
<proteinExistence type="predicted"/>
<dbReference type="CDD" id="cd00090">
    <property type="entry name" value="HTH_ARSR"/>
    <property type="match status" value="1"/>
</dbReference>
<dbReference type="Gene3D" id="3.30.1050.10">
    <property type="entry name" value="SCP2 sterol-binding domain"/>
    <property type="match status" value="1"/>
</dbReference>
<dbReference type="InterPro" id="IPR036527">
    <property type="entry name" value="SCP2_sterol-bd_dom_sf"/>
</dbReference>
<dbReference type="RefSeq" id="WP_133209759.1">
    <property type="nucleotide sequence ID" value="NZ_SMSE01000001.1"/>
</dbReference>
<dbReference type="Pfam" id="PF01638">
    <property type="entry name" value="HxlR"/>
    <property type="match status" value="1"/>
</dbReference>
<sequence>MAESGYGQFCPISKAMEILGEKWTLLIVRELLLGGTRFNELQRGLTHISPSLLTKRLASLEAEGLLVKRKIPGQRGYEYFPTESCKELMPLMEQIGNWGMRWARNNMTDDDFDLELLMLYMERSINPAKLPGRETVIRFQFEDVSEFNQWWVVVENDEVDLCVHDPGKEVDVYINVDLRTMCDLWMGMISYRQASREGSLQLLGPPALTRTISEWITPSIFAGIEPANAIVAPA</sequence>
<dbReference type="PROSITE" id="PS51118">
    <property type="entry name" value="HTH_HXLR"/>
    <property type="match status" value="1"/>
</dbReference>
<organism evidence="5 6">
    <name type="scientific">Seongchinamella unica</name>
    <dbReference type="NCBI Taxonomy" id="2547392"/>
    <lineage>
        <taxon>Bacteria</taxon>
        <taxon>Pseudomonadati</taxon>
        <taxon>Pseudomonadota</taxon>
        <taxon>Gammaproteobacteria</taxon>
        <taxon>Cellvibrionales</taxon>
        <taxon>Halieaceae</taxon>
        <taxon>Seongchinamella</taxon>
    </lineage>
</organism>